<evidence type="ECO:0000313" key="2">
    <source>
        <dbReference type="EMBL" id="BBD77257.1"/>
    </source>
</evidence>
<name>A0A2Z6DXS8_HYDTE</name>
<dbReference type="EMBL" id="AP018558">
    <property type="protein sequence ID" value="BBD77257.1"/>
    <property type="molecule type" value="Genomic_DNA"/>
</dbReference>
<evidence type="ECO:0000313" key="3">
    <source>
        <dbReference type="Proteomes" id="UP000262004"/>
    </source>
</evidence>
<organism evidence="2 3">
    <name type="scientific">Hydrogenophilus thermoluteolus</name>
    <name type="common">Pseudomonas hydrogenothermophila</name>
    <dbReference type="NCBI Taxonomy" id="297"/>
    <lineage>
        <taxon>Bacteria</taxon>
        <taxon>Pseudomonadati</taxon>
        <taxon>Pseudomonadota</taxon>
        <taxon>Hydrogenophilia</taxon>
        <taxon>Hydrogenophilales</taxon>
        <taxon>Hydrogenophilaceae</taxon>
        <taxon>Hydrogenophilus</taxon>
    </lineage>
</organism>
<protein>
    <submittedName>
        <fullName evidence="2">Uncharacterized protein</fullName>
    </submittedName>
</protein>
<dbReference type="InterPro" id="IPR042095">
    <property type="entry name" value="SUMF_sf"/>
</dbReference>
<dbReference type="AlphaFoldDB" id="A0A2Z6DXS8"/>
<dbReference type="RefSeq" id="WP_119335009.1">
    <property type="nucleotide sequence ID" value="NZ_AP018558.1"/>
</dbReference>
<reference evidence="2 3" key="1">
    <citation type="submission" date="2018-04" db="EMBL/GenBank/DDBJ databases">
        <title>Complete genome sequence of Hydrogenophilus thermoluteolus TH-1.</title>
        <authorList>
            <person name="Arai H."/>
        </authorList>
    </citation>
    <scope>NUCLEOTIDE SEQUENCE [LARGE SCALE GENOMIC DNA]</scope>
    <source>
        <strain evidence="2 3">TH-1</strain>
    </source>
</reference>
<sequence length="63" mass="6378">MNGGDWNNGANAGLGALNLNNPASNANWNIGARPANEKLARRGAAKAAPTVPFPSASPSFPYG</sequence>
<gene>
    <name evidence="2" type="ORF">HPTL_0990</name>
</gene>
<keyword evidence="3" id="KW-1185">Reference proteome</keyword>
<dbReference type="KEGG" id="htl:HPTL_0990"/>
<dbReference type="Gene3D" id="3.90.1580.10">
    <property type="entry name" value="paralog of FGE (formylglycine-generating enzyme)"/>
    <property type="match status" value="1"/>
</dbReference>
<dbReference type="Proteomes" id="UP000262004">
    <property type="component" value="Chromosome"/>
</dbReference>
<proteinExistence type="predicted"/>
<feature type="region of interest" description="Disordered" evidence="1">
    <location>
        <begin position="38"/>
        <end position="63"/>
    </location>
</feature>
<evidence type="ECO:0000256" key="1">
    <source>
        <dbReference type="SAM" id="MobiDB-lite"/>
    </source>
</evidence>
<accession>A0A2Z6DXS8</accession>